<dbReference type="SUPFAM" id="SSF52266">
    <property type="entry name" value="SGNH hydrolase"/>
    <property type="match status" value="1"/>
</dbReference>
<comment type="caution">
    <text evidence="4">The sequence shown here is derived from an EMBL/GenBank/DDBJ whole genome shotgun (WGS) entry which is preliminary data.</text>
</comment>
<accession>A0A229NW83</accession>
<feature type="domain" description="SGNH hydrolase-type esterase" evidence="3">
    <location>
        <begin position="46"/>
        <end position="279"/>
    </location>
</feature>
<dbReference type="Gene3D" id="3.30.457.10">
    <property type="entry name" value="Copper amine oxidase-like, N-terminal domain"/>
    <property type="match status" value="1"/>
</dbReference>
<feature type="chain" id="PRO_5013099100" evidence="1">
    <location>
        <begin position="33"/>
        <end position="420"/>
    </location>
</feature>
<proteinExistence type="predicted"/>
<name>A0A229NW83_9BACL</name>
<dbReference type="InterPro" id="IPR036514">
    <property type="entry name" value="SGNH_hydro_sf"/>
</dbReference>
<evidence type="ECO:0000313" key="4">
    <source>
        <dbReference type="EMBL" id="OXM14196.1"/>
    </source>
</evidence>
<evidence type="ECO:0000259" key="2">
    <source>
        <dbReference type="Pfam" id="PF07833"/>
    </source>
</evidence>
<dbReference type="OrthoDB" id="2987164at2"/>
<organism evidence="4 5">
    <name type="scientific">Paenibacillus herberti</name>
    <dbReference type="NCBI Taxonomy" id="1619309"/>
    <lineage>
        <taxon>Bacteria</taxon>
        <taxon>Bacillati</taxon>
        <taxon>Bacillota</taxon>
        <taxon>Bacilli</taxon>
        <taxon>Bacillales</taxon>
        <taxon>Paenibacillaceae</taxon>
        <taxon>Paenibacillus</taxon>
    </lineage>
</organism>
<evidence type="ECO:0000259" key="3">
    <source>
        <dbReference type="Pfam" id="PF13472"/>
    </source>
</evidence>
<keyword evidence="1" id="KW-0732">Signal</keyword>
<dbReference type="Proteomes" id="UP000215145">
    <property type="component" value="Unassembled WGS sequence"/>
</dbReference>
<dbReference type="GO" id="GO:0004622">
    <property type="term" value="F:phosphatidylcholine lysophospholipase activity"/>
    <property type="evidence" value="ECO:0007669"/>
    <property type="project" value="TreeGrafter"/>
</dbReference>
<dbReference type="Pfam" id="PF13472">
    <property type="entry name" value="Lipase_GDSL_2"/>
    <property type="match status" value="1"/>
</dbReference>
<gene>
    <name evidence="4" type="ORF">CGZ75_14615</name>
</gene>
<dbReference type="CDD" id="cd00229">
    <property type="entry name" value="SGNH_hydrolase"/>
    <property type="match status" value="1"/>
</dbReference>
<dbReference type="RefSeq" id="WP_089525018.1">
    <property type="nucleotide sequence ID" value="NZ_NMUQ01000002.1"/>
</dbReference>
<feature type="signal peptide" evidence="1">
    <location>
        <begin position="1"/>
        <end position="32"/>
    </location>
</feature>
<dbReference type="PANTHER" id="PTHR30383:SF27">
    <property type="entry name" value="SPORE GERMINATION LIPASE LIPC"/>
    <property type="match status" value="1"/>
</dbReference>
<dbReference type="InterPro" id="IPR036582">
    <property type="entry name" value="Mao_N_sf"/>
</dbReference>
<feature type="domain" description="Copper amine oxidase-like N-terminal" evidence="2">
    <location>
        <begin position="308"/>
        <end position="418"/>
    </location>
</feature>
<evidence type="ECO:0000256" key="1">
    <source>
        <dbReference type="SAM" id="SignalP"/>
    </source>
</evidence>
<dbReference type="SUPFAM" id="SSF55383">
    <property type="entry name" value="Copper amine oxidase, domain N"/>
    <property type="match status" value="1"/>
</dbReference>
<dbReference type="InterPro" id="IPR051532">
    <property type="entry name" value="Ester_Hydrolysis_Enzymes"/>
</dbReference>
<reference evidence="4 5" key="1">
    <citation type="submission" date="2017-07" db="EMBL/GenBank/DDBJ databases">
        <title>Paenibacillus herberti R33 genome sequencing and assembly.</title>
        <authorList>
            <person name="Su W."/>
        </authorList>
    </citation>
    <scope>NUCLEOTIDE SEQUENCE [LARGE SCALE GENOMIC DNA]</scope>
    <source>
        <strain evidence="4 5">R33</strain>
    </source>
</reference>
<dbReference type="PANTHER" id="PTHR30383">
    <property type="entry name" value="THIOESTERASE 1/PROTEASE 1/LYSOPHOSPHOLIPASE L1"/>
    <property type="match status" value="1"/>
</dbReference>
<protein>
    <submittedName>
        <fullName evidence="4">Copper amine oxidase</fullName>
    </submittedName>
</protein>
<sequence>MRNGQKTAWISRLCLSLAVLLALGSGTGAAFAAEPEEAVDEFKLVALGDSISAGYEPGADVNTVPYGYVDRLYEQALLHGRASVSNYGIVGLKSVGLKAFTEGAAAGKSLTGEEIQASLPDPRANAFGAATAQLRAELATADAAAITIGGNDVAPLLTSASSLTDDQLNTQVAAMLEQYNLNVTASIDALLAINPALRIVIADQYQPAPVLAGKDLYDKLNKATAAFTAKLDALAATYVAKGVKVEAVHVAKQFSGRESMLTYMVSKRDFHPTQAGYAVIAAAFGNVLWGSYSELAAPAAGAPMSIYVGGKQLNTPYKPVLKNSVNYVAIQDIVNAVGATTVWDSKTSTANIKFGIRTVGVKLGATTVMVDGAAVKVSSPAYMQKVGKEGKTYVPLATVAGGLGFSVVYSSKLKTVFINP</sequence>
<dbReference type="Gene3D" id="3.40.50.1110">
    <property type="entry name" value="SGNH hydrolase"/>
    <property type="match status" value="1"/>
</dbReference>
<dbReference type="EMBL" id="NMUQ01000002">
    <property type="protein sequence ID" value="OXM14196.1"/>
    <property type="molecule type" value="Genomic_DNA"/>
</dbReference>
<dbReference type="Pfam" id="PF07833">
    <property type="entry name" value="Cu_amine_oxidN1"/>
    <property type="match status" value="1"/>
</dbReference>
<evidence type="ECO:0000313" key="5">
    <source>
        <dbReference type="Proteomes" id="UP000215145"/>
    </source>
</evidence>
<dbReference type="InterPro" id="IPR013830">
    <property type="entry name" value="SGNH_hydro"/>
</dbReference>
<keyword evidence="5" id="KW-1185">Reference proteome</keyword>
<dbReference type="AlphaFoldDB" id="A0A229NW83"/>
<dbReference type="InterPro" id="IPR012854">
    <property type="entry name" value="Cu_amine_oxidase-like_N"/>
</dbReference>